<proteinExistence type="inferred from homology"/>
<dbReference type="GO" id="GO:0055085">
    <property type="term" value="P:transmembrane transport"/>
    <property type="evidence" value="ECO:0007669"/>
    <property type="project" value="InterPro"/>
</dbReference>
<feature type="transmembrane region" description="Helical" evidence="8">
    <location>
        <begin position="186"/>
        <end position="206"/>
    </location>
</feature>
<dbReference type="AlphaFoldDB" id="A0A9X4RMV9"/>
<organism evidence="9 10">
    <name type="scientific">Thiovibrio frasassiensis</name>
    <dbReference type="NCBI Taxonomy" id="2984131"/>
    <lineage>
        <taxon>Bacteria</taxon>
        <taxon>Pseudomonadati</taxon>
        <taxon>Thermodesulfobacteriota</taxon>
        <taxon>Desulfobulbia</taxon>
        <taxon>Desulfobulbales</taxon>
        <taxon>Thiovibrionaceae</taxon>
        <taxon>Thiovibrio</taxon>
    </lineage>
</organism>
<dbReference type="EMBL" id="JAPHEH010000001">
    <property type="protein sequence ID" value="MDG4476645.1"/>
    <property type="molecule type" value="Genomic_DNA"/>
</dbReference>
<evidence type="ECO:0000256" key="8">
    <source>
        <dbReference type="SAM" id="Phobius"/>
    </source>
</evidence>
<feature type="transmembrane region" description="Helical" evidence="8">
    <location>
        <begin position="58"/>
        <end position="79"/>
    </location>
</feature>
<comment type="caution">
    <text evidence="9">The sequence shown here is derived from an EMBL/GenBank/DDBJ whole genome shotgun (WGS) entry which is preliminary data.</text>
</comment>
<evidence type="ECO:0000256" key="5">
    <source>
        <dbReference type="ARBA" id="ARBA00022692"/>
    </source>
</evidence>
<dbReference type="PANTHER" id="PTHR36838">
    <property type="entry name" value="AUXIN EFFLUX CARRIER FAMILY PROTEIN"/>
    <property type="match status" value="1"/>
</dbReference>
<evidence type="ECO:0000256" key="3">
    <source>
        <dbReference type="ARBA" id="ARBA00022448"/>
    </source>
</evidence>
<gene>
    <name evidence="9" type="ORF">OLX77_10830</name>
</gene>
<reference evidence="9" key="1">
    <citation type="journal article" date="2022" name="bioRxiv">
        <title>Thiovibrio frasassiensisgen. nov., sp. nov., an autotrophic, elemental sulfur disproportionating bacterium isolated from sulfidic karst sediment, and proposal of Thiovibrionaceae fam. nov.</title>
        <authorList>
            <person name="Aronson H."/>
            <person name="Thomas C."/>
            <person name="Bhattacharyya M."/>
            <person name="Eckstein S."/>
            <person name="Jensen S."/>
            <person name="Barco R."/>
            <person name="Macalady J."/>
            <person name="Amend J."/>
        </authorList>
    </citation>
    <scope>NUCLEOTIDE SEQUENCE</scope>
    <source>
        <strain evidence="9">RS19-109</strain>
    </source>
</reference>
<feature type="transmembrane region" description="Helical" evidence="8">
    <location>
        <begin position="29"/>
        <end position="46"/>
    </location>
</feature>
<evidence type="ECO:0000313" key="10">
    <source>
        <dbReference type="Proteomes" id="UP001154240"/>
    </source>
</evidence>
<sequence>MENFILTISFLLMGMGLRRLPNFPKETPQVLNLFAITLSLPALILLKVPQLAFSTDILVPVLMPWAMLTISALMILLLAKRFSWEKEVVGVLLLLIPLGNTSFFGIPMVQAFFGDTGIPYAVLYDQLGSFVALATYGTIVLAFYGSGGKPTPTSVLTRVISFPPFIALLLALACRGILFPQPLLTLLNALATTLVPVVMVAIGFQLTLRLTPDTLKPLGIGLVIKLAVAPLLALLLCRILGLNTLAAQVAIFEAGMPPMVSAGALAIMAGLSPKLTAALIGLGIIFSFLTLPLLYQLL</sequence>
<evidence type="ECO:0000256" key="2">
    <source>
        <dbReference type="ARBA" id="ARBA00010145"/>
    </source>
</evidence>
<dbReference type="Proteomes" id="UP001154240">
    <property type="component" value="Unassembled WGS sequence"/>
</dbReference>
<feature type="transmembrane region" description="Helical" evidence="8">
    <location>
        <begin position="120"/>
        <end position="143"/>
    </location>
</feature>
<feature type="transmembrane region" description="Helical" evidence="8">
    <location>
        <begin position="275"/>
        <end position="295"/>
    </location>
</feature>
<dbReference type="RefSeq" id="WP_307633611.1">
    <property type="nucleotide sequence ID" value="NZ_JAPHEH010000001.1"/>
</dbReference>
<evidence type="ECO:0000313" key="9">
    <source>
        <dbReference type="EMBL" id="MDG4476645.1"/>
    </source>
</evidence>
<keyword evidence="4" id="KW-1003">Cell membrane</keyword>
<reference evidence="9" key="2">
    <citation type="submission" date="2022-10" db="EMBL/GenBank/DDBJ databases">
        <authorList>
            <person name="Aronson H.S."/>
        </authorList>
    </citation>
    <scope>NUCLEOTIDE SEQUENCE</scope>
    <source>
        <strain evidence="9">RS19-109</strain>
    </source>
</reference>
<protein>
    <submittedName>
        <fullName evidence="9">AEC family transporter</fullName>
    </submittedName>
</protein>
<comment type="similarity">
    <text evidence="2">Belongs to the auxin efflux carrier (TC 2.A.69) family.</text>
</comment>
<keyword evidence="5 8" id="KW-0812">Transmembrane</keyword>
<dbReference type="GO" id="GO:0005886">
    <property type="term" value="C:plasma membrane"/>
    <property type="evidence" value="ECO:0007669"/>
    <property type="project" value="UniProtKB-SubCell"/>
</dbReference>
<keyword evidence="6 8" id="KW-1133">Transmembrane helix</keyword>
<dbReference type="InterPro" id="IPR004776">
    <property type="entry name" value="Mem_transp_PIN-like"/>
</dbReference>
<evidence type="ECO:0000256" key="7">
    <source>
        <dbReference type="ARBA" id="ARBA00023136"/>
    </source>
</evidence>
<name>A0A9X4RMV9_9BACT</name>
<dbReference type="InterPro" id="IPR038770">
    <property type="entry name" value="Na+/solute_symporter_sf"/>
</dbReference>
<evidence type="ECO:0000256" key="6">
    <source>
        <dbReference type="ARBA" id="ARBA00022989"/>
    </source>
</evidence>
<dbReference type="Gene3D" id="1.20.1530.20">
    <property type="match status" value="1"/>
</dbReference>
<feature type="transmembrane region" description="Helical" evidence="8">
    <location>
        <begin position="218"/>
        <end position="237"/>
    </location>
</feature>
<dbReference type="Pfam" id="PF03547">
    <property type="entry name" value="Mem_trans"/>
    <property type="match status" value="1"/>
</dbReference>
<keyword evidence="10" id="KW-1185">Reference proteome</keyword>
<feature type="transmembrane region" description="Helical" evidence="8">
    <location>
        <begin position="91"/>
        <end position="113"/>
    </location>
</feature>
<accession>A0A9X4RMV9</accession>
<evidence type="ECO:0000256" key="1">
    <source>
        <dbReference type="ARBA" id="ARBA00004651"/>
    </source>
</evidence>
<feature type="transmembrane region" description="Helical" evidence="8">
    <location>
        <begin position="249"/>
        <end position="269"/>
    </location>
</feature>
<evidence type="ECO:0000256" key="4">
    <source>
        <dbReference type="ARBA" id="ARBA00022475"/>
    </source>
</evidence>
<keyword evidence="3" id="KW-0813">Transport</keyword>
<keyword evidence="7 8" id="KW-0472">Membrane</keyword>
<comment type="subcellular location">
    <subcellularLocation>
        <location evidence="1">Cell membrane</location>
        <topology evidence="1">Multi-pass membrane protein</topology>
    </subcellularLocation>
</comment>
<dbReference type="PANTHER" id="PTHR36838:SF1">
    <property type="entry name" value="SLR1864 PROTEIN"/>
    <property type="match status" value="1"/>
</dbReference>